<dbReference type="Gene3D" id="3.40.630.30">
    <property type="match status" value="1"/>
</dbReference>
<dbReference type="PROSITE" id="PS51186">
    <property type="entry name" value="GNAT"/>
    <property type="match status" value="1"/>
</dbReference>
<accession>A0A367RZC9</accession>
<dbReference type="GO" id="GO:0016747">
    <property type="term" value="F:acyltransferase activity, transferring groups other than amino-acyl groups"/>
    <property type="evidence" value="ECO:0007669"/>
    <property type="project" value="InterPro"/>
</dbReference>
<protein>
    <recommendedName>
        <fullName evidence="3">N-acetyltransferase domain-containing protein</fullName>
    </recommendedName>
</protein>
<evidence type="ECO:0000256" key="1">
    <source>
        <dbReference type="ARBA" id="ARBA00022679"/>
    </source>
</evidence>
<dbReference type="EMBL" id="LXQD01000027">
    <property type="protein sequence ID" value="RCJ41070.1"/>
    <property type="molecule type" value="Genomic_DNA"/>
</dbReference>
<dbReference type="Pfam" id="PF00583">
    <property type="entry name" value="Acetyltransf_1"/>
    <property type="match status" value="1"/>
</dbReference>
<evidence type="ECO:0000256" key="2">
    <source>
        <dbReference type="ARBA" id="ARBA00023315"/>
    </source>
</evidence>
<evidence type="ECO:0000313" key="5">
    <source>
        <dbReference type="Proteomes" id="UP000252107"/>
    </source>
</evidence>
<evidence type="ECO:0000259" key="3">
    <source>
        <dbReference type="PROSITE" id="PS51186"/>
    </source>
</evidence>
<evidence type="ECO:0000313" key="4">
    <source>
        <dbReference type="EMBL" id="RCJ41070.1"/>
    </source>
</evidence>
<dbReference type="PANTHER" id="PTHR43877">
    <property type="entry name" value="AMINOALKYLPHOSPHONATE N-ACETYLTRANSFERASE-RELATED-RELATED"/>
    <property type="match status" value="1"/>
</dbReference>
<dbReference type="InterPro" id="IPR000182">
    <property type="entry name" value="GNAT_dom"/>
</dbReference>
<keyword evidence="2" id="KW-0012">Acyltransferase</keyword>
<dbReference type="InterPro" id="IPR050832">
    <property type="entry name" value="Bact_Acetyltransf"/>
</dbReference>
<gene>
    <name evidence="4" type="ORF">A6770_36450</name>
</gene>
<organism evidence="4 5">
    <name type="scientific">Nostoc minutum NIES-26</name>
    <dbReference type="NCBI Taxonomy" id="1844469"/>
    <lineage>
        <taxon>Bacteria</taxon>
        <taxon>Bacillati</taxon>
        <taxon>Cyanobacteriota</taxon>
        <taxon>Cyanophyceae</taxon>
        <taxon>Nostocales</taxon>
        <taxon>Nostocaceae</taxon>
        <taxon>Nostoc</taxon>
    </lineage>
</organism>
<keyword evidence="1" id="KW-0808">Transferase</keyword>
<dbReference type="CDD" id="cd04301">
    <property type="entry name" value="NAT_SF"/>
    <property type="match status" value="1"/>
</dbReference>
<feature type="domain" description="N-acetyltransferase" evidence="3">
    <location>
        <begin position="9"/>
        <end position="162"/>
    </location>
</feature>
<sequence length="162" mass="18680">MSAKTTFNSQIRLATYNDVPSIINIMHEVYIEHGLIFEVSQEIPDILDFDKTYNQKSAAFFVLLVKDEIIGTVGVKIIKSSEAEIVRLYLKRDFRGLGFGYQLLKTAVTWAQEQGKNHIELWSFTQFTQGHSLYKKFGFTQLDTRQMNDVNKTQMYGFAFSS</sequence>
<dbReference type="AlphaFoldDB" id="A0A367RZC9"/>
<reference evidence="4" key="1">
    <citation type="submission" date="2016-04" db="EMBL/GenBank/DDBJ databases">
        <authorList>
            <person name="Tabuchi Yagui T.R."/>
        </authorList>
    </citation>
    <scope>NUCLEOTIDE SEQUENCE [LARGE SCALE GENOMIC DNA]</scope>
    <source>
        <strain evidence="4">NIES-26</strain>
    </source>
</reference>
<comment type="caution">
    <text evidence="4">The sequence shown here is derived from an EMBL/GenBank/DDBJ whole genome shotgun (WGS) entry which is preliminary data.</text>
</comment>
<dbReference type="Proteomes" id="UP000252107">
    <property type="component" value="Unassembled WGS sequence"/>
</dbReference>
<name>A0A367RZC9_9NOSO</name>
<dbReference type="InterPro" id="IPR016181">
    <property type="entry name" value="Acyl_CoA_acyltransferase"/>
</dbReference>
<keyword evidence="5" id="KW-1185">Reference proteome</keyword>
<dbReference type="SUPFAM" id="SSF55729">
    <property type="entry name" value="Acyl-CoA N-acyltransferases (Nat)"/>
    <property type="match status" value="1"/>
</dbReference>
<dbReference type="PANTHER" id="PTHR43877:SF2">
    <property type="entry name" value="AMINOALKYLPHOSPHONATE N-ACETYLTRANSFERASE-RELATED"/>
    <property type="match status" value="1"/>
</dbReference>
<proteinExistence type="predicted"/>